<feature type="transmembrane region" description="Helical" evidence="1">
    <location>
        <begin position="34"/>
        <end position="56"/>
    </location>
</feature>
<comment type="caution">
    <text evidence="2">The sequence shown here is derived from an EMBL/GenBank/DDBJ whole genome shotgun (WGS) entry which is preliminary data.</text>
</comment>
<gene>
    <name evidence="2" type="ORF">FJU30_05355</name>
</gene>
<evidence type="ECO:0000313" key="3">
    <source>
        <dbReference type="Proteomes" id="UP000335415"/>
    </source>
</evidence>
<organism evidence="2 3">
    <name type="scientific">Affinibrenneria salicis</name>
    <dbReference type="NCBI Taxonomy" id="2590031"/>
    <lineage>
        <taxon>Bacteria</taxon>
        <taxon>Pseudomonadati</taxon>
        <taxon>Pseudomonadota</taxon>
        <taxon>Gammaproteobacteria</taxon>
        <taxon>Enterobacterales</taxon>
        <taxon>Pectobacteriaceae</taxon>
        <taxon>Affinibrenneria</taxon>
    </lineage>
</organism>
<feature type="transmembrane region" description="Helical" evidence="1">
    <location>
        <begin position="6"/>
        <end position="27"/>
    </location>
</feature>
<name>A0A5J5G468_9GAMM</name>
<keyword evidence="1" id="KW-0472">Membrane</keyword>
<dbReference type="Pfam" id="PF15940">
    <property type="entry name" value="YjcB"/>
    <property type="match status" value="1"/>
</dbReference>
<dbReference type="EMBL" id="VYKJ01000002">
    <property type="protein sequence ID" value="KAA9001722.1"/>
    <property type="molecule type" value="Genomic_DNA"/>
</dbReference>
<evidence type="ECO:0000313" key="2">
    <source>
        <dbReference type="EMBL" id="KAA9001722.1"/>
    </source>
</evidence>
<keyword evidence="1" id="KW-0812">Transmembrane</keyword>
<dbReference type="AlphaFoldDB" id="A0A5J5G468"/>
<proteinExistence type="predicted"/>
<reference evidence="2 3" key="1">
    <citation type="submission" date="2019-09" db="EMBL/GenBank/DDBJ databases">
        <authorList>
            <person name="Li Y."/>
        </authorList>
    </citation>
    <scope>NUCLEOTIDE SEQUENCE [LARGE SCALE GENOMIC DNA]</scope>
    <source>
        <strain evidence="2 3">L3-3HA</strain>
    </source>
</reference>
<keyword evidence="1" id="KW-1133">Transmembrane helix</keyword>
<dbReference type="Proteomes" id="UP000335415">
    <property type="component" value="Unassembled WGS sequence"/>
</dbReference>
<dbReference type="RefSeq" id="WP_150433963.1">
    <property type="nucleotide sequence ID" value="NZ_VYKJ01000002.1"/>
</dbReference>
<dbReference type="OrthoDB" id="6541880at2"/>
<dbReference type="InterPro" id="IPR016958">
    <property type="entry name" value="UCP030798"/>
</dbReference>
<evidence type="ECO:0000256" key="1">
    <source>
        <dbReference type="SAM" id="Phobius"/>
    </source>
</evidence>
<accession>A0A5J5G468</accession>
<protein>
    <submittedName>
        <fullName evidence="2">Uncharacterized protein</fullName>
    </submittedName>
</protein>
<keyword evidence="3" id="KW-1185">Reference proteome</keyword>
<sequence length="97" mass="10785">MGTLTAGFFAVRWELLSALLMFVSSVLNIRSKQAGYGIIAFLFSLLGLLMACWFVLNATGATIDSASMANFFIELKDDIPETLSSPEMQRWMYTSML</sequence>